<dbReference type="Pfam" id="PF01266">
    <property type="entry name" value="DAO"/>
    <property type="match status" value="1"/>
</dbReference>
<evidence type="ECO:0000256" key="5">
    <source>
        <dbReference type="ARBA" id="ARBA00022827"/>
    </source>
</evidence>
<dbReference type="EMBL" id="JBHRTL010000006">
    <property type="protein sequence ID" value="MFC3155180.1"/>
    <property type="molecule type" value="Genomic_DNA"/>
</dbReference>
<gene>
    <name evidence="12" type="primary">thiO</name>
    <name evidence="12" type="ORF">ACFOEB_08205</name>
</gene>
<dbReference type="InterPro" id="IPR036188">
    <property type="entry name" value="FAD/NAD-bd_sf"/>
</dbReference>
<dbReference type="SUPFAM" id="SSF54373">
    <property type="entry name" value="FAD-linked reductases, C-terminal domain"/>
    <property type="match status" value="1"/>
</dbReference>
<comment type="cofactor">
    <cofactor evidence="1">
        <name>FAD</name>
        <dbReference type="ChEBI" id="CHEBI:57692"/>
    </cofactor>
</comment>
<keyword evidence="6" id="KW-0784">Thiamine biosynthesis</keyword>
<keyword evidence="13" id="KW-1185">Reference proteome</keyword>
<protein>
    <recommendedName>
        <fullName evidence="9">D-amino-acid oxidase</fullName>
        <ecNumber evidence="8">1.4.3.3</ecNumber>
    </recommendedName>
</protein>
<name>A0ABV7HSV5_9GAMM</name>
<proteinExistence type="inferred from homology"/>
<evidence type="ECO:0000256" key="6">
    <source>
        <dbReference type="ARBA" id="ARBA00022977"/>
    </source>
</evidence>
<keyword evidence="5" id="KW-0274">FAD</keyword>
<evidence type="ECO:0000256" key="8">
    <source>
        <dbReference type="ARBA" id="ARBA00039101"/>
    </source>
</evidence>
<dbReference type="Gene3D" id="3.50.50.60">
    <property type="entry name" value="FAD/NAD(P)-binding domain"/>
    <property type="match status" value="1"/>
</dbReference>
<dbReference type="PANTHER" id="PTHR11530">
    <property type="entry name" value="D-AMINO ACID OXIDASE"/>
    <property type="match status" value="1"/>
</dbReference>
<dbReference type="InterPro" id="IPR023209">
    <property type="entry name" value="DAO"/>
</dbReference>
<evidence type="ECO:0000256" key="2">
    <source>
        <dbReference type="ARBA" id="ARBA00004948"/>
    </source>
</evidence>
<evidence type="ECO:0000313" key="12">
    <source>
        <dbReference type="EMBL" id="MFC3155180.1"/>
    </source>
</evidence>
<evidence type="ECO:0000256" key="1">
    <source>
        <dbReference type="ARBA" id="ARBA00001974"/>
    </source>
</evidence>
<keyword evidence="7 12" id="KW-0560">Oxidoreductase</keyword>
<dbReference type="PANTHER" id="PTHR11530:SF11">
    <property type="entry name" value="D-ASPARTATE OXIDASE"/>
    <property type="match status" value="1"/>
</dbReference>
<reference evidence="13" key="1">
    <citation type="journal article" date="2019" name="Int. J. Syst. Evol. Microbiol.">
        <title>The Global Catalogue of Microorganisms (GCM) 10K type strain sequencing project: providing services to taxonomists for standard genome sequencing and annotation.</title>
        <authorList>
            <consortium name="The Broad Institute Genomics Platform"/>
            <consortium name="The Broad Institute Genome Sequencing Center for Infectious Disease"/>
            <person name="Wu L."/>
            <person name="Ma J."/>
        </authorList>
    </citation>
    <scope>NUCLEOTIDE SEQUENCE [LARGE SCALE GENOMIC DNA]</scope>
    <source>
        <strain evidence="13">KCTC 52141</strain>
    </source>
</reference>
<evidence type="ECO:0000256" key="4">
    <source>
        <dbReference type="ARBA" id="ARBA00022630"/>
    </source>
</evidence>
<feature type="domain" description="FAD dependent oxidoreductase" evidence="11">
    <location>
        <begin position="13"/>
        <end position="350"/>
    </location>
</feature>
<comment type="similarity">
    <text evidence="3">Belongs to the DAMOX/DASOX family.</text>
</comment>
<organism evidence="12 13">
    <name type="scientific">Gilvimarinus japonicus</name>
    <dbReference type="NCBI Taxonomy" id="1796469"/>
    <lineage>
        <taxon>Bacteria</taxon>
        <taxon>Pseudomonadati</taxon>
        <taxon>Pseudomonadota</taxon>
        <taxon>Gammaproteobacteria</taxon>
        <taxon>Cellvibrionales</taxon>
        <taxon>Cellvibrionaceae</taxon>
        <taxon>Gilvimarinus</taxon>
    </lineage>
</organism>
<keyword evidence="4" id="KW-0285">Flavoprotein</keyword>
<dbReference type="SUPFAM" id="SSF51905">
    <property type="entry name" value="FAD/NAD(P)-binding domain"/>
    <property type="match status" value="1"/>
</dbReference>
<evidence type="ECO:0000256" key="3">
    <source>
        <dbReference type="ARBA" id="ARBA00006730"/>
    </source>
</evidence>
<dbReference type="NCBIfam" id="TIGR02352">
    <property type="entry name" value="thiamin_ThiO"/>
    <property type="match status" value="1"/>
</dbReference>
<comment type="caution">
    <text evidence="12">The sequence shown here is derived from an EMBL/GenBank/DDBJ whole genome shotgun (WGS) entry which is preliminary data.</text>
</comment>
<dbReference type="GO" id="GO:0043799">
    <property type="term" value="F:glycine oxidase activity"/>
    <property type="evidence" value="ECO:0007669"/>
    <property type="project" value="UniProtKB-EC"/>
</dbReference>
<dbReference type="RefSeq" id="WP_382415748.1">
    <property type="nucleotide sequence ID" value="NZ_AP031500.1"/>
</dbReference>
<dbReference type="InterPro" id="IPR012727">
    <property type="entry name" value="Gly_oxidase_ThiO"/>
</dbReference>
<evidence type="ECO:0000256" key="7">
    <source>
        <dbReference type="ARBA" id="ARBA00023002"/>
    </source>
</evidence>
<comment type="pathway">
    <text evidence="2">Cofactor biosynthesis; thiamine diphosphate biosynthesis.</text>
</comment>
<dbReference type="Proteomes" id="UP001595548">
    <property type="component" value="Unassembled WGS sequence"/>
</dbReference>
<evidence type="ECO:0000259" key="11">
    <source>
        <dbReference type="Pfam" id="PF01266"/>
    </source>
</evidence>
<dbReference type="Gene3D" id="3.30.9.10">
    <property type="entry name" value="D-Amino Acid Oxidase, subunit A, domain 2"/>
    <property type="match status" value="1"/>
</dbReference>
<dbReference type="InterPro" id="IPR006076">
    <property type="entry name" value="FAD-dep_OxRdtase"/>
</dbReference>
<dbReference type="EC" id="1.4.3.3" evidence="8"/>
<evidence type="ECO:0000313" key="13">
    <source>
        <dbReference type="Proteomes" id="UP001595548"/>
    </source>
</evidence>
<sequence>MIDSLTTRSAPSRVAIAGAGLLGRLTAWRLSRAGIHVDVYEAGSLDAPTAAATSAAGMLSPLSEAVVSDYQIYRMGLHSLTLWPQWLSELGPQALTHFHCNGSLVVAHPQDDCELVQFEADLTRVIGRNNIAMQSLNASQIQTVEPDLNPQFKRALLLENEAHLDNRQLLQTLLEYLRHSDKVTLTDNTPVAVAPHTITQLNRQQKTAYDWVIDCRGFGAKTQQPSLRGVRGETLHVYTSEVNLQRPVRLMHPRYQLYIVPKPNQRYIIGATQIESEDTSPISLQSSLELSSALYTLAPAFAESRIVESDSNLRPAYIDNLPKITRDDGLICANGLYRHGYLLAPVMVELLLTTFNLPTSSDEFSSLIQHSHATPLAQKVSL</sequence>
<comment type="catalytic activity">
    <reaction evidence="10">
        <text>a D-alpha-amino acid + O2 + H2O = a 2-oxocarboxylate + H2O2 + NH4(+)</text>
        <dbReference type="Rhea" id="RHEA:21816"/>
        <dbReference type="ChEBI" id="CHEBI:15377"/>
        <dbReference type="ChEBI" id="CHEBI:15379"/>
        <dbReference type="ChEBI" id="CHEBI:16240"/>
        <dbReference type="ChEBI" id="CHEBI:28938"/>
        <dbReference type="ChEBI" id="CHEBI:35179"/>
        <dbReference type="ChEBI" id="CHEBI:59871"/>
        <dbReference type="EC" id="1.4.3.3"/>
    </reaction>
    <physiologicalReaction direction="left-to-right" evidence="10">
        <dbReference type="Rhea" id="RHEA:21817"/>
    </physiologicalReaction>
</comment>
<evidence type="ECO:0000256" key="9">
    <source>
        <dbReference type="ARBA" id="ARBA00039751"/>
    </source>
</evidence>
<evidence type="ECO:0000256" key="10">
    <source>
        <dbReference type="ARBA" id="ARBA00049547"/>
    </source>
</evidence>
<accession>A0ABV7HSV5</accession>